<proteinExistence type="predicted"/>
<dbReference type="EMBL" id="CP031395">
    <property type="protein sequence ID" value="QBK04417.1"/>
    <property type="molecule type" value="Genomic_DNA"/>
</dbReference>
<evidence type="ECO:0000313" key="1">
    <source>
        <dbReference type="EMBL" id="QBK04417.1"/>
    </source>
</evidence>
<dbReference type="GO" id="GO:0032259">
    <property type="term" value="P:methylation"/>
    <property type="evidence" value="ECO:0007669"/>
    <property type="project" value="UniProtKB-KW"/>
</dbReference>
<dbReference type="OrthoDB" id="8846308at2"/>
<dbReference type="EC" id="2.1.1.-" evidence="1"/>
<organism evidence="1 2">
    <name type="scientific">Hylemonella gracilis</name>
    <dbReference type="NCBI Taxonomy" id="80880"/>
    <lineage>
        <taxon>Bacteria</taxon>
        <taxon>Pseudomonadati</taxon>
        <taxon>Pseudomonadota</taxon>
        <taxon>Betaproteobacteria</taxon>
        <taxon>Burkholderiales</taxon>
        <taxon>Comamonadaceae</taxon>
        <taxon>Hylemonella</taxon>
    </lineage>
</organism>
<protein>
    <submittedName>
        <fullName evidence="1">Methyltransferase, TIGR04325 family</fullName>
        <ecNumber evidence="1">2.1.1.-</ecNumber>
    </submittedName>
</protein>
<dbReference type="KEGG" id="hgr:DW355_06095"/>
<dbReference type="InterPro" id="IPR027612">
    <property type="entry name" value="Put_MTase_LIC12133"/>
</dbReference>
<evidence type="ECO:0000313" key="2">
    <source>
        <dbReference type="Proteomes" id="UP000292939"/>
    </source>
</evidence>
<dbReference type="AlphaFoldDB" id="A0A4P6UJZ9"/>
<name>A0A4P6UJZ9_9BURK</name>
<dbReference type="Proteomes" id="UP000292939">
    <property type="component" value="Chromosome"/>
</dbReference>
<accession>A0A4P6UJZ9</accession>
<dbReference type="NCBIfam" id="TIGR04325">
    <property type="entry name" value="MTase_LIC12133"/>
    <property type="match status" value="1"/>
</dbReference>
<gene>
    <name evidence="1" type="ORF">DW355_06095</name>
</gene>
<reference evidence="1 2" key="1">
    <citation type="submission" date="2018-07" db="EMBL/GenBank/DDBJ databases">
        <title>Exploring interactions and the metabolic potential of the ultra-small soil bacteria Hylemonella gracilis.</title>
        <authorList>
            <person name="Tyc O."/>
            <person name="Kulkarni P."/>
            <person name="Gawehns F."/>
            <person name="Hundscheid M."/>
            <person name="Zweers H."/>
            <person name="Garbeva P."/>
        </authorList>
    </citation>
    <scope>NUCLEOTIDE SEQUENCE [LARGE SCALE GENOMIC DNA]</scope>
    <source>
        <strain evidence="1 2">NS1</strain>
    </source>
</reference>
<keyword evidence="1" id="KW-0808">Transferase</keyword>
<sequence>MKNLMIALRSRFKLTREREATPVNGYVGRFEDWQTAKSQTLGYQDPAIARKVAGAVQKILSGSAPYERDSVIFENREFSFPLATALLWVATKAQGQLRVLDFGGGLGTSFFQNKPFMSWLSHIEWSIVEQPSFVEQARVLFANHSLKFYSSLTAGLQNAKPQFVLLSSSLQYVEKPYEVLTEVTEAKVDVIMLDRTLFSSESSDYVTRQYVPQSIFPATIPTWILSKEKFLEYMQQKYRLLSEFPAFKSTINLDRDGRNLQELGYLFVLKGSAYELALNEK</sequence>
<keyword evidence="1" id="KW-0489">Methyltransferase</keyword>
<dbReference type="GO" id="GO:0008168">
    <property type="term" value="F:methyltransferase activity"/>
    <property type="evidence" value="ECO:0007669"/>
    <property type="project" value="UniProtKB-KW"/>
</dbReference>